<evidence type="ECO:0000256" key="3">
    <source>
        <dbReference type="SAM" id="Coils"/>
    </source>
</evidence>
<keyword evidence="4" id="KW-1133">Transmembrane helix</keyword>
<reference evidence="6 7" key="1">
    <citation type="submission" date="2020-12" db="EMBL/GenBank/DDBJ databases">
        <title>Whole genome sequences of gut porcine anaerobes.</title>
        <authorList>
            <person name="Kubasova T."/>
            <person name="Jahodarova E."/>
            <person name="Rychlik I."/>
        </authorList>
    </citation>
    <scope>NUCLEOTIDE SEQUENCE [LARGE SCALE GENOMIC DNA]</scope>
    <source>
        <strain evidence="6 7">An867</strain>
    </source>
</reference>
<dbReference type="PANTHER" id="PTHR32347">
    <property type="entry name" value="EFFLUX SYSTEM COMPONENT YKNX-RELATED"/>
    <property type="match status" value="1"/>
</dbReference>
<gene>
    <name evidence="6" type="ORF">JQM67_03815</name>
</gene>
<organism evidence="6 7">
    <name type="scientific">Anaeromassilibacillus senegalensis</name>
    <dbReference type="NCBI Taxonomy" id="1673717"/>
    <lineage>
        <taxon>Bacteria</taxon>
        <taxon>Bacillati</taxon>
        <taxon>Bacillota</taxon>
        <taxon>Clostridia</taxon>
        <taxon>Eubacteriales</taxon>
        <taxon>Acutalibacteraceae</taxon>
        <taxon>Anaeromassilibacillus</taxon>
    </lineage>
</organism>
<dbReference type="Pfam" id="PF25990">
    <property type="entry name" value="Beta-barrel_YknX"/>
    <property type="match status" value="1"/>
</dbReference>
<dbReference type="RefSeq" id="WP_235322726.1">
    <property type="nucleotide sequence ID" value="NZ_JAFBIT010000001.1"/>
</dbReference>
<dbReference type="InterPro" id="IPR058636">
    <property type="entry name" value="Beta-barrel_YknX"/>
</dbReference>
<feature type="domain" description="YknX-like beta-barrel" evidence="5">
    <location>
        <begin position="228"/>
        <end position="313"/>
    </location>
</feature>
<dbReference type="EMBL" id="JAFBIT010000001">
    <property type="protein sequence ID" value="MCF2651719.1"/>
    <property type="molecule type" value="Genomic_DNA"/>
</dbReference>
<keyword evidence="7" id="KW-1185">Reference proteome</keyword>
<dbReference type="Gene3D" id="2.40.30.170">
    <property type="match status" value="1"/>
</dbReference>
<sequence length="437" mass="47605">MSKKKTGLIVGIAAAVLVLAGAAVWFFFFRAPAVPNDPNEIAFVSPVSDITSSGGLGIVTKFSGVVEPQKTLAVQKDETKKVSELYVAVGQEVAVGDKLFSYDTDDLALQLQEAELQLESLGNRISTLNQQIESLQKEKNNAPSDEQLSYTLQIQSIQLEIKTTEYDQSAKAKEIEQLKASVENSDVLAEMAGVVKEINEGNNPNEEYYGSDSGANAYITILATGQYRVKATATEFNIQSLQEGMPVKVTSRIDPDASWTGIIDTIEREPVSNNQNMYISYGNEDSFTPASKYNFYILLDSFDGLMLGQHVYAEPDYGNTIKTGLWLPGYYIFTEGSDSYVWAATEQNKLEKRKISLGQYDGEMDEYEILSGVTNEDRLAVPAENLHSGMYAMEGSGYGDMLPAGDMLMDGDISMDGDMPMDFADDGGMSANGGAVG</sequence>
<keyword evidence="2 3" id="KW-0175">Coiled coil</keyword>
<keyword evidence="4" id="KW-0812">Transmembrane</keyword>
<name>A0ABS9CKZ2_9FIRM</name>
<evidence type="ECO:0000313" key="6">
    <source>
        <dbReference type="EMBL" id="MCF2651719.1"/>
    </source>
</evidence>
<proteinExistence type="predicted"/>
<comment type="subcellular location">
    <subcellularLocation>
        <location evidence="1">Cell envelope</location>
    </subcellularLocation>
</comment>
<evidence type="ECO:0000259" key="5">
    <source>
        <dbReference type="Pfam" id="PF25990"/>
    </source>
</evidence>
<dbReference type="Gene3D" id="2.40.420.20">
    <property type="match status" value="1"/>
</dbReference>
<dbReference type="Proteomes" id="UP001299220">
    <property type="component" value="Unassembled WGS sequence"/>
</dbReference>
<evidence type="ECO:0000313" key="7">
    <source>
        <dbReference type="Proteomes" id="UP001299220"/>
    </source>
</evidence>
<evidence type="ECO:0000256" key="4">
    <source>
        <dbReference type="SAM" id="Phobius"/>
    </source>
</evidence>
<dbReference type="InterPro" id="IPR050465">
    <property type="entry name" value="UPF0194_transport"/>
</dbReference>
<dbReference type="PANTHER" id="PTHR32347:SF14">
    <property type="entry name" value="EFFLUX SYSTEM COMPONENT YKNX-RELATED"/>
    <property type="match status" value="1"/>
</dbReference>
<feature type="coiled-coil region" evidence="3">
    <location>
        <begin position="104"/>
        <end position="138"/>
    </location>
</feature>
<comment type="caution">
    <text evidence="6">The sequence shown here is derived from an EMBL/GenBank/DDBJ whole genome shotgun (WGS) entry which is preliminary data.</text>
</comment>
<evidence type="ECO:0000256" key="2">
    <source>
        <dbReference type="ARBA" id="ARBA00023054"/>
    </source>
</evidence>
<keyword evidence="4" id="KW-0472">Membrane</keyword>
<accession>A0ABS9CKZ2</accession>
<protein>
    <submittedName>
        <fullName evidence="6">Efflux RND transporter periplasmic adaptor subunit</fullName>
    </submittedName>
</protein>
<feature type="transmembrane region" description="Helical" evidence="4">
    <location>
        <begin position="7"/>
        <end position="28"/>
    </location>
</feature>
<evidence type="ECO:0000256" key="1">
    <source>
        <dbReference type="ARBA" id="ARBA00004196"/>
    </source>
</evidence>